<sequence length="492" mass="55042">MTNDDKWMLKTCKIHTYQLRFSSYQRECPQHGFQERQLIYLFYKGLDKPYRSQLDAASYCNFMTRTTSEALLLTTNALTCLSTQEVDIEQRISTEIATASKETPVSAISAPIQAPPPPSSETIMEFMLAQLLAGLTKLDSKYDSLSTDLNSKIDNLRSHISNLSPTSASINAVALRSAKQLNPILQRERSAQPSSFLIAEKNSVSIDTPWYRSTPITLDDSVFPLSSGIDNFAVEEETIPDGVDRHPAPVDRHRARSDSVQIPAETKSANQRISFSKSPKKSRQALDDVRCKAMIDNLIIEMPLVEAIHLSPTIRRYVKTMVTKNLTKECSVTMISEQGIDIIQERIPKKLPDPGTSVLSVTINLDFLPRALCDLGSSVNLMHRSVAMRLGYSNLEHTFITLVLAVRSTLIKDGILIDAPVMIRKSMIPTDFVVLPYEKEPKDPLILGRSFLHTAGAIIDVREGRIGLNVGDLNMQFRDEIRRPTRASFGLF</sequence>
<feature type="compositionally biased region" description="Basic and acidic residues" evidence="1">
    <location>
        <begin position="242"/>
        <end position="252"/>
    </location>
</feature>
<feature type="region of interest" description="Disordered" evidence="1">
    <location>
        <begin position="241"/>
        <end position="281"/>
    </location>
</feature>
<dbReference type="PANTHER" id="PTHR33067">
    <property type="entry name" value="RNA-DIRECTED DNA POLYMERASE-RELATED"/>
    <property type="match status" value="1"/>
</dbReference>
<dbReference type="InterPro" id="IPR021109">
    <property type="entry name" value="Peptidase_aspartic_dom_sf"/>
</dbReference>
<gene>
    <name evidence="2" type="primary">F2C1.28</name>
</gene>
<dbReference type="EMBL" id="AC074109">
    <property type="protein sequence ID" value="AAK62779.1"/>
    <property type="molecule type" value="Genomic_DNA"/>
</dbReference>
<dbReference type="Gene3D" id="2.40.70.10">
    <property type="entry name" value="Acid Proteases"/>
    <property type="match status" value="1"/>
</dbReference>
<reference evidence="2" key="1">
    <citation type="submission" date="2001-06" db="EMBL/GenBank/DDBJ databases">
        <title>Arabidopsis thaliana chromosome 1 BAC F2C1 genomic sequence.</title>
        <authorList>
            <person name="Town C.D."/>
            <person name="Haas B.J."/>
            <person name="Wu D."/>
            <person name="Maiti R."/>
            <person name="Hannick L.I."/>
            <person name="Chan A.P."/>
            <person name="Tallon L.J."/>
            <person name="Rooney T."/>
            <person name="Utterback T.R."/>
            <person name="VanAken S.E."/>
            <person name="Feldblyum T.V."/>
            <person name="White O."/>
            <person name="Fraser C.M."/>
        </authorList>
    </citation>
    <scope>NUCLEOTIDE SEQUENCE</scope>
</reference>
<evidence type="ECO:0000256" key="1">
    <source>
        <dbReference type="SAM" id="MobiDB-lite"/>
    </source>
</evidence>
<dbReference type="PANTHER" id="PTHR33067:SF31">
    <property type="entry name" value="RNA-DIRECTED DNA POLYMERASE"/>
    <property type="match status" value="1"/>
</dbReference>
<feature type="compositionally biased region" description="Polar residues" evidence="1">
    <location>
        <begin position="267"/>
        <end position="277"/>
    </location>
</feature>
<name>Q94HR9_ARATH</name>
<proteinExistence type="predicted"/>
<evidence type="ECO:0000313" key="2">
    <source>
        <dbReference type="EMBL" id="AAK62779.1"/>
    </source>
</evidence>
<dbReference type="AlphaFoldDB" id="Q94HR9"/>
<accession>Q94HR9</accession>
<protein>
    <submittedName>
        <fullName evidence="2">Retroelement pol polyprotein, putative</fullName>
    </submittedName>
</protein>
<organism evidence="2">
    <name type="scientific">Arabidopsis thaliana</name>
    <name type="common">Mouse-ear cress</name>
    <dbReference type="NCBI Taxonomy" id="3702"/>
    <lineage>
        <taxon>Eukaryota</taxon>
        <taxon>Viridiplantae</taxon>
        <taxon>Streptophyta</taxon>
        <taxon>Embryophyta</taxon>
        <taxon>Tracheophyta</taxon>
        <taxon>Spermatophyta</taxon>
        <taxon>Magnoliopsida</taxon>
        <taxon>eudicotyledons</taxon>
        <taxon>Gunneridae</taxon>
        <taxon>Pentapetalae</taxon>
        <taxon>rosids</taxon>
        <taxon>malvids</taxon>
        <taxon>Brassicales</taxon>
        <taxon>Brassicaceae</taxon>
        <taxon>Camelineae</taxon>
        <taxon>Arabidopsis</taxon>
    </lineage>
</organism>
<dbReference type="CDD" id="cd00303">
    <property type="entry name" value="retropepsin_like"/>
    <property type="match status" value="1"/>
</dbReference>